<keyword evidence="4" id="KW-0460">Magnesium</keyword>
<sequence length="178" mass="20687">MLKKELRKDIRERKRQFTSQKLSELSLMLINKLLANEKIKKARTILMYYSMPDEVDTHNAVDTLVTMGKKVLLPVVINGEELEIREYKDKNDLREGIAYHIMEPIGKKYEDYKNIDVAVVPGMSFDNNGNRLGRGKGYYDRFLSQIPQAYKIGICFNFQKTDVVPTDETDIKMDEVIC</sequence>
<comment type="similarity">
    <text evidence="1 4">Belongs to the 5-formyltetrahydrofolate cyclo-ligase family.</text>
</comment>
<dbReference type="SUPFAM" id="SSF100950">
    <property type="entry name" value="NagB/RpiA/CoA transferase-like"/>
    <property type="match status" value="1"/>
</dbReference>
<evidence type="ECO:0000256" key="4">
    <source>
        <dbReference type="RuleBase" id="RU361279"/>
    </source>
</evidence>
<dbReference type="NCBIfam" id="TIGR02727">
    <property type="entry name" value="MTHFS_bact"/>
    <property type="match status" value="1"/>
</dbReference>
<gene>
    <name evidence="5" type="ORF">prwr041_20160</name>
</gene>
<evidence type="ECO:0000256" key="3">
    <source>
        <dbReference type="ARBA" id="ARBA00022840"/>
    </source>
</evidence>
<name>A0ABN6EJR2_9BACT</name>
<keyword evidence="4" id="KW-0479">Metal-binding</keyword>
<comment type="cofactor">
    <cofactor evidence="4">
        <name>Mg(2+)</name>
        <dbReference type="ChEBI" id="CHEBI:18420"/>
    </cofactor>
</comment>
<dbReference type="EMBL" id="AP024484">
    <property type="protein sequence ID" value="BCS86123.1"/>
    <property type="molecule type" value="Genomic_DNA"/>
</dbReference>
<dbReference type="PANTHER" id="PTHR23407:SF1">
    <property type="entry name" value="5-FORMYLTETRAHYDROFOLATE CYCLO-LIGASE"/>
    <property type="match status" value="1"/>
</dbReference>
<dbReference type="Pfam" id="PF01812">
    <property type="entry name" value="5-FTHF_cyc-lig"/>
    <property type="match status" value="1"/>
</dbReference>
<dbReference type="PIRSF" id="PIRSF006806">
    <property type="entry name" value="FTHF_cligase"/>
    <property type="match status" value="1"/>
</dbReference>
<dbReference type="PANTHER" id="PTHR23407">
    <property type="entry name" value="ATPASE INHIBITOR/5-FORMYLTETRAHYDROFOLATE CYCLO-LIGASE"/>
    <property type="match status" value="1"/>
</dbReference>
<protein>
    <recommendedName>
        <fullName evidence="4">5-formyltetrahydrofolate cyclo-ligase</fullName>
        <ecNumber evidence="4">6.3.3.2</ecNumber>
    </recommendedName>
</protein>
<proteinExistence type="inferred from homology"/>
<dbReference type="RefSeq" id="WP_207153712.1">
    <property type="nucleotide sequence ID" value="NZ_AP024484.1"/>
</dbReference>
<accession>A0ABN6EJR2</accession>
<keyword evidence="3 4" id="KW-0067">ATP-binding</keyword>
<evidence type="ECO:0000256" key="2">
    <source>
        <dbReference type="ARBA" id="ARBA00022741"/>
    </source>
</evidence>
<dbReference type="InterPro" id="IPR024185">
    <property type="entry name" value="FTHF_cligase-like_sf"/>
</dbReference>
<keyword evidence="6" id="KW-1185">Reference proteome</keyword>
<dbReference type="InterPro" id="IPR037171">
    <property type="entry name" value="NagB/RpiA_transferase-like"/>
</dbReference>
<dbReference type="Proteomes" id="UP001319045">
    <property type="component" value="Chromosome"/>
</dbReference>
<organism evidence="5 6">
    <name type="scientific">Prevotella herbatica</name>
    <dbReference type="NCBI Taxonomy" id="2801997"/>
    <lineage>
        <taxon>Bacteria</taxon>
        <taxon>Pseudomonadati</taxon>
        <taxon>Bacteroidota</taxon>
        <taxon>Bacteroidia</taxon>
        <taxon>Bacteroidales</taxon>
        <taxon>Prevotellaceae</taxon>
        <taxon>Prevotella</taxon>
    </lineage>
</organism>
<evidence type="ECO:0000313" key="6">
    <source>
        <dbReference type="Proteomes" id="UP001319045"/>
    </source>
</evidence>
<evidence type="ECO:0000313" key="5">
    <source>
        <dbReference type="EMBL" id="BCS86123.1"/>
    </source>
</evidence>
<dbReference type="InterPro" id="IPR002698">
    <property type="entry name" value="FTHF_cligase"/>
</dbReference>
<dbReference type="Gene3D" id="3.40.50.10420">
    <property type="entry name" value="NagB/RpiA/CoA transferase-like"/>
    <property type="match status" value="1"/>
</dbReference>
<dbReference type="EC" id="6.3.3.2" evidence="4"/>
<reference evidence="5 6" key="1">
    <citation type="journal article" date="2022" name="Int. J. Syst. Evol. Microbiol.">
        <title>Prevotella herbatica sp. nov., a plant polysaccharide-decomposing anaerobic bacterium isolated from a methanogenic reactor.</title>
        <authorList>
            <person name="Uek A."/>
            <person name="Tonouchi A."/>
            <person name="Kaku N."/>
            <person name="Ueki K."/>
        </authorList>
    </citation>
    <scope>NUCLEOTIDE SEQUENCE [LARGE SCALE GENOMIC DNA]</scope>
    <source>
        <strain evidence="5 6">WR041</strain>
    </source>
</reference>
<keyword evidence="2 4" id="KW-0547">Nucleotide-binding</keyword>
<evidence type="ECO:0000256" key="1">
    <source>
        <dbReference type="ARBA" id="ARBA00010638"/>
    </source>
</evidence>
<comment type="catalytic activity">
    <reaction evidence="4">
        <text>(6S)-5-formyl-5,6,7,8-tetrahydrofolate + ATP = (6R)-5,10-methenyltetrahydrofolate + ADP + phosphate</text>
        <dbReference type="Rhea" id="RHEA:10488"/>
        <dbReference type="ChEBI" id="CHEBI:30616"/>
        <dbReference type="ChEBI" id="CHEBI:43474"/>
        <dbReference type="ChEBI" id="CHEBI:57455"/>
        <dbReference type="ChEBI" id="CHEBI:57457"/>
        <dbReference type="ChEBI" id="CHEBI:456216"/>
        <dbReference type="EC" id="6.3.3.2"/>
    </reaction>
</comment>